<dbReference type="RefSeq" id="WP_048255137.1">
    <property type="nucleotide sequence ID" value="NZ_CP020388.1"/>
</dbReference>
<evidence type="ECO:0000256" key="1">
    <source>
        <dbReference type="SAM" id="SignalP"/>
    </source>
</evidence>
<evidence type="ECO:0000313" key="3">
    <source>
        <dbReference type="Proteomes" id="UP001236270"/>
    </source>
</evidence>
<reference evidence="2" key="1">
    <citation type="submission" date="2023-08" db="EMBL/GenBank/DDBJ databases">
        <title>WGS of pathogenic bacterial species, Los Angeles County Public Health Laboratories.</title>
        <authorList>
            <person name="Garrigues J.M."/>
            <person name="Green N.M."/>
        </authorList>
    </citation>
    <scope>NUCLEOTIDE SEQUENCE</scope>
    <source>
        <strain evidence="2">LACPHL-BACT-2023-00068</strain>
    </source>
</reference>
<feature type="signal peptide" evidence="1">
    <location>
        <begin position="1"/>
        <end position="22"/>
    </location>
</feature>
<proteinExistence type="predicted"/>
<accession>A0AAW8HXJ7</accession>
<dbReference type="AlphaFoldDB" id="A0AAW8HXJ7"/>
<dbReference type="GeneID" id="61383623"/>
<evidence type="ECO:0000313" key="2">
    <source>
        <dbReference type="EMBL" id="MDQ2312453.1"/>
    </source>
</evidence>
<name>A0AAW8HXJ7_PLUGE</name>
<feature type="chain" id="PRO_5043297320" evidence="1">
    <location>
        <begin position="23"/>
        <end position="137"/>
    </location>
</feature>
<gene>
    <name evidence="2" type="ORF">RBJ30_25745</name>
</gene>
<keyword evidence="1" id="KW-0732">Signal</keyword>
<comment type="caution">
    <text evidence="2">The sequence shown here is derived from an EMBL/GenBank/DDBJ whole genome shotgun (WGS) entry which is preliminary data.</text>
</comment>
<organism evidence="2 3">
    <name type="scientific">Pluralibacter gergoviae</name>
    <name type="common">Enterobacter gergoviae</name>
    <dbReference type="NCBI Taxonomy" id="61647"/>
    <lineage>
        <taxon>Bacteria</taxon>
        <taxon>Pseudomonadati</taxon>
        <taxon>Pseudomonadota</taxon>
        <taxon>Gammaproteobacteria</taxon>
        <taxon>Enterobacterales</taxon>
        <taxon>Enterobacteriaceae</taxon>
        <taxon>Pluralibacter</taxon>
    </lineage>
</organism>
<sequence>MNRILMLTLSIICFTTAAQESAQPVYPWMPLTTVNGYMAYSDTSSIGVTNNNVMMLLQYFPMQSSRSKQALFAKLSIPVKTCTEKQGVGKLFDLSGKLIRELKYIEGGISAGDATITNACLFYEQKLEDEKLSKNKQ</sequence>
<dbReference type="Proteomes" id="UP001236270">
    <property type="component" value="Unassembled WGS sequence"/>
</dbReference>
<protein>
    <submittedName>
        <fullName evidence="2">Uncharacterized protein</fullName>
    </submittedName>
</protein>
<dbReference type="EMBL" id="JAVDNV010000030">
    <property type="protein sequence ID" value="MDQ2312453.1"/>
    <property type="molecule type" value="Genomic_DNA"/>
</dbReference>